<dbReference type="SUPFAM" id="SSF55961">
    <property type="entry name" value="Bet v1-like"/>
    <property type="match status" value="1"/>
</dbReference>
<dbReference type="Proteomes" id="UP000280188">
    <property type="component" value="Chromosome"/>
</dbReference>
<dbReference type="EMBL" id="AP018795">
    <property type="protein sequence ID" value="BBF66777.1"/>
    <property type="molecule type" value="Genomic_DNA"/>
</dbReference>
<dbReference type="InterPro" id="IPR023393">
    <property type="entry name" value="START-like_dom_sf"/>
</dbReference>
<dbReference type="PANTHER" id="PTHR36166">
    <property type="entry name" value="CHROMOSOME 9, WHOLE GENOME SHOTGUN SEQUENCE"/>
    <property type="match status" value="1"/>
</dbReference>
<evidence type="ECO:0000313" key="2">
    <source>
        <dbReference type="Proteomes" id="UP000280188"/>
    </source>
</evidence>
<name>A0A2Z6ING0_ACIFI</name>
<reference evidence="1 2" key="1">
    <citation type="journal article" date="2018" name="Microbiol. Resour. Announc.">
        <title>Complete Genome Sequence of Acidithiobacillus ferridurans JCM 18981.</title>
        <authorList>
            <person name="Miyauchi T."/>
            <person name="Kouzuma A."/>
            <person name="Abe T."/>
            <person name="Watanabe K."/>
        </authorList>
    </citation>
    <scope>NUCLEOTIDE SEQUENCE [LARGE SCALE GENOMIC DNA]</scope>
    <source>
        <strain evidence="2">ATCC 33020 / DSM 29468 / JCM 18981 / 11Fe</strain>
    </source>
</reference>
<dbReference type="KEGG" id="afj:AFERRID_29950"/>
<gene>
    <name evidence="1" type="ORF">AFERRID_29950</name>
</gene>
<protein>
    <recommendedName>
        <fullName evidence="3">SRPBCC domain-containing protein</fullName>
    </recommendedName>
</protein>
<dbReference type="RefSeq" id="WP_225981773.1">
    <property type="nucleotide sequence ID" value="NZ_AP018795.1"/>
</dbReference>
<proteinExistence type="predicted"/>
<evidence type="ECO:0000313" key="1">
    <source>
        <dbReference type="EMBL" id="BBF66777.1"/>
    </source>
</evidence>
<dbReference type="Pfam" id="PF10604">
    <property type="entry name" value="Polyketide_cyc2"/>
    <property type="match status" value="1"/>
</dbReference>
<sequence>MHQIVTQIDIATSPERVWSILMDFPAYPQWNPLAGFHAMNQALKKRAEANGE</sequence>
<dbReference type="Gene3D" id="3.30.530.20">
    <property type="match status" value="1"/>
</dbReference>
<accession>A0A2Z6ING0</accession>
<dbReference type="InterPro" id="IPR019587">
    <property type="entry name" value="Polyketide_cyclase/dehydratase"/>
</dbReference>
<dbReference type="AlphaFoldDB" id="A0A2Z6ING0"/>
<dbReference type="PANTHER" id="PTHR36166:SF1">
    <property type="entry name" value="SRPBCC DOMAIN-CONTAINING PROTEIN"/>
    <property type="match status" value="1"/>
</dbReference>
<keyword evidence="2" id="KW-1185">Reference proteome</keyword>
<evidence type="ECO:0008006" key="3">
    <source>
        <dbReference type="Google" id="ProtNLM"/>
    </source>
</evidence>
<organism evidence="1 2">
    <name type="scientific">Acidithiobacillus ferridurans</name>
    <dbReference type="NCBI Taxonomy" id="1232575"/>
    <lineage>
        <taxon>Bacteria</taxon>
        <taxon>Pseudomonadati</taxon>
        <taxon>Pseudomonadota</taxon>
        <taxon>Acidithiobacillia</taxon>
        <taxon>Acidithiobacillales</taxon>
        <taxon>Acidithiobacillaceae</taxon>
        <taxon>Acidithiobacillus</taxon>
    </lineage>
</organism>